<evidence type="ECO:0000313" key="2">
    <source>
        <dbReference type="Proteomes" id="UP000789901"/>
    </source>
</evidence>
<name>A0ABN7UDI5_GIGMA</name>
<reference evidence="1 2" key="1">
    <citation type="submission" date="2021-06" db="EMBL/GenBank/DDBJ databases">
        <authorList>
            <person name="Kallberg Y."/>
            <person name="Tangrot J."/>
            <person name="Rosling A."/>
        </authorList>
    </citation>
    <scope>NUCLEOTIDE SEQUENCE [LARGE SCALE GENOMIC DNA]</scope>
    <source>
        <strain evidence="1 2">120-4 pot B 10/14</strain>
    </source>
</reference>
<evidence type="ECO:0000313" key="1">
    <source>
        <dbReference type="EMBL" id="CAG8569671.1"/>
    </source>
</evidence>
<dbReference type="EMBL" id="CAJVQB010002301">
    <property type="protein sequence ID" value="CAG8569671.1"/>
    <property type="molecule type" value="Genomic_DNA"/>
</dbReference>
<sequence length="369" mass="42658">MSAIEENKQYYAVVRLFVVARTIGAVKNSQEPKLYRENIKTATTGKNLDIKQRIYKNSHDTKLYKTSAYSSSKNTSFLLKEILHRLNIIKNGQNANMALITSKVARGISNEEGLSDISLLKNKKLHHRGNIEKKGRKRLVLELEKAIKEDWDQYKDKLKKILKAKYKLKIVLSLDNEWGIIQNSIIKAAQSSMPRKKKILELIEFGSINEMNEYHKLRGHIRTLDTFCHKMRKKNLQLQEKHWCRSYGKENTSQEGTKLNRCTSCSEKQKEQNKGYIVGALDPFENFNFKQYGKEPLANMIRRELTATGVPIKLFDKKICRKCIKEKEVIKELLLVSSKIRGKKNLVIFINRSLINSTNGILQARMGAE</sequence>
<gene>
    <name evidence="1" type="ORF">GMARGA_LOCUS5423</name>
</gene>
<keyword evidence="2" id="KW-1185">Reference proteome</keyword>
<protein>
    <submittedName>
        <fullName evidence="1">42406_t:CDS:1</fullName>
    </submittedName>
</protein>
<organism evidence="1 2">
    <name type="scientific">Gigaspora margarita</name>
    <dbReference type="NCBI Taxonomy" id="4874"/>
    <lineage>
        <taxon>Eukaryota</taxon>
        <taxon>Fungi</taxon>
        <taxon>Fungi incertae sedis</taxon>
        <taxon>Mucoromycota</taxon>
        <taxon>Glomeromycotina</taxon>
        <taxon>Glomeromycetes</taxon>
        <taxon>Diversisporales</taxon>
        <taxon>Gigasporaceae</taxon>
        <taxon>Gigaspora</taxon>
    </lineage>
</organism>
<proteinExistence type="predicted"/>
<dbReference type="Proteomes" id="UP000789901">
    <property type="component" value="Unassembled WGS sequence"/>
</dbReference>
<comment type="caution">
    <text evidence="1">The sequence shown here is derived from an EMBL/GenBank/DDBJ whole genome shotgun (WGS) entry which is preliminary data.</text>
</comment>
<accession>A0ABN7UDI5</accession>